<dbReference type="Pfam" id="PF13193">
    <property type="entry name" value="AMP-binding_C"/>
    <property type="match status" value="1"/>
</dbReference>
<feature type="chain" id="PRO_5042282495" evidence="1">
    <location>
        <begin position="18"/>
        <end position="319"/>
    </location>
</feature>
<reference evidence="4" key="1">
    <citation type="submission" date="2023-03" db="EMBL/GenBank/DDBJ databases">
        <title>Massive genome expansion in bonnet fungi (Mycena s.s.) driven by repeated elements and novel gene families across ecological guilds.</title>
        <authorList>
            <consortium name="Lawrence Berkeley National Laboratory"/>
            <person name="Harder C.B."/>
            <person name="Miyauchi S."/>
            <person name="Viragh M."/>
            <person name="Kuo A."/>
            <person name="Thoen E."/>
            <person name="Andreopoulos B."/>
            <person name="Lu D."/>
            <person name="Skrede I."/>
            <person name="Drula E."/>
            <person name="Henrissat B."/>
            <person name="Morin E."/>
            <person name="Kohler A."/>
            <person name="Barry K."/>
            <person name="LaButti K."/>
            <person name="Morin E."/>
            <person name="Salamov A."/>
            <person name="Lipzen A."/>
            <person name="Mereny Z."/>
            <person name="Hegedus B."/>
            <person name="Baldrian P."/>
            <person name="Stursova M."/>
            <person name="Weitz H."/>
            <person name="Taylor A."/>
            <person name="Grigoriev I.V."/>
            <person name="Nagy L.G."/>
            <person name="Martin F."/>
            <person name="Kauserud H."/>
        </authorList>
    </citation>
    <scope>NUCLEOTIDE SEQUENCE</scope>
    <source>
        <strain evidence="4">9284</strain>
    </source>
</reference>
<dbReference type="AlphaFoldDB" id="A0AAD7B0J7"/>
<dbReference type="SUPFAM" id="SSF56801">
    <property type="entry name" value="Acetyl-CoA synthetase-like"/>
    <property type="match status" value="1"/>
</dbReference>
<evidence type="ECO:0000313" key="5">
    <source>
        <dbReference type="Proteomes" id="UP001221142"/>
    </source>
</evidence>
<evidence type="ECO:0000259" key="2">
    <source>
        <dbReference type="Pfam" id="PF00501"/>
    </source>
</evidence>
<evidence type="ECO:0000256" key="1">
    <source>
        <dbReference type="SAM" id="SignalP"/>
    </source>
</evidence>
<keyword evidence="1" id="KW-0732">Signal</keyword>
<feature type="domain" description="AMP-binding enzyme C-terminal" evidence="3">
    <location>
        <begin position="175"/>
        <end position="257"/>
    </location>
</feature>
<accession>A0AAD7B0J7</accession>
<evidence type="ECO:0000313" key="4">
    <source>
        <dbReference type="EMBL" id="KAJ7606249.1"/>
    </source>
</evidence>
<protein>
    <submittedName>
        <fullName evidence="4">Uncharacterized protein</fullName>
    </submittedName>
</protein>
<dbReference type="EMBL" id="JARKIF010000061">
    <property type="protein sequence ID" value="KAJ7606249.1"/>
    <property type="molecule type" value="Genomic_DNA"/>
</dbReference>
<dbReference type="Gene3D" id="3.40.50.12780">
    <property type="entry name" value="N-terminal domain of ligase-like"/>
    <property type="match status" value="1"/>
</dbReference>
<comment type="caution">
    <text evidence="4">The sequence shown here is derived from an EMBL/GenBank/DDBJ whole genome shotgun (WGS) entry which is preliminary data.</text>
</comment>
<dbReference type="PANTHER" id="PTHR24096">
    <property type="entry name" value="LONG-CHAIN-FATTY-ACID--COA LIGASE"/>
    <property type="match status" value="1"/>
</dbReference>
<feature type="domain" description="AMP-dependent synthetase/ligase" evidence="2">
    <location>
        <begin position="2"/>
        <end position="106"/>
    </location>
</feature>
<name>A0AAD7B0J7_9AGAR</name>
<dbReference type="InterPro" id="IPR045851">
    <property type="entry name" value="AMP-bd_C_sf"/>
</dbReference>
<gene>
    <name evidence="4" type="ORF">FB45DRAFT_1041443</name>
</gene>
<dbReference type="Proteomes" id="UP001221142">
    <property type="component" value="Unassembled WGS sequence"/>
</dbReference>
<sequence>MFGLVTLVHLCPHIGIATVAFKSMPPFKLFLETIVRLRINHLFLAPPLLKHPATPEFDLTFLRTAMIAAAPLSGDIESAFRKLGGPSFLVTQGFGMTECGGSLRLMPLTDAKIFDPQSEAAVPPGNQAATQEAFDAQGFLRTGDIACMNADGYFYIVDRLKYMIKNKGYQVSPAELEAHLLNLETVEDVGVIGKPDERCGKVPVAFVFVVLSRVGRQNNLEAAKEDIMRSVRETKSEYKWLNDVFFVESIPRLPSGKIIAKQLKAMLDGANLVDVVIMPPTTLPARSMWDASGSKLFEMMGLFSTIWKRVGHKVYQCAI</sequence>
<feature type="signal peptide" evidence="1">
    <location>
        <begin position="1"/>
        <end position="17"/>
    </location>
</feature>
<evidence type="ECO:0000259" key="3">
    <source>
        <dbReference type="Pfam" id="PF13193"/>
    </source>
</evidence>
<dbReference type="InterPro" id="IPR042099">
    <property type="entry name" value="ANL_N_sf"/>
</dbReference>
<proteinExistence type="predicted"/>
<dbReference type="InterPro" id="IPR025110">
    <property type="entry name" value="AMP-bd_C"/>
</dbReference>
<dbReference type="PANTHER" id="PTHR24096:SF422">
    <property type="entry name" value="BCDNA.GH02901"/>
    <property type="match status" value="1"/>
</dbReference>
<keyword evidence="5" id="KW-1185">Reference proteome</keyword>
<dbReference type="InterPro" id="IPR000873">
    <property type="entry name" value="AMP-dep_synth/lig_dom"/>
</dbReference>
<dbReference type="GO" id="GO:0016405">
    <property type="term" value="F:CoA-ligase activity"/>
    <property type="evidence" value="ECO:0007669"/>
    <property type="project" value="TreeGrafter"/>
</dbReference>
<dbReference type="Pfam" id="PF00501">
    <property type="entry name" value="AMP-binding"/>
    <property type="match status" value="1"/>
</dbReference>
<dbReference type="Gene3D" id="3.30.300.30">
    <property type="match status" value="1"/>
</dbReference>
<organism evidence="4 5">
    <name type="scientific">Roridomyces roridus</name>
    <dbReference type="NCBI Taxonomy" id="1738132"/>
    <lineage>
        <taxon>Eukaryota</taxon>
        <taxon>Fungi</taxon>
        <taxon>Dikarya</taxon>
        <taxon>Basidiomycota</taxon>
        <taxon>Agaricomycotina</taxon>
        <taxon>Agaricomycetes</taxon>
        <taxon>Agaricomycetidae</taxon>
        <taxon>Agaricales</taxon>
        <taxon>Marasmiineae</taxon>
        <taxon>Mycenaceae</taxon>
        <taxon>Roridomyces</taxon>
    </lineage>
</organism>